<protein>
    <submittedName>
        <fullName evidence="2">Nucleoside phosphorylase</fullName>
    </submittedName>
</protein>
<name>A0A931BQL8_9HYPH</name>
<dbReference type="InterPro" id="IPR000845">
    <property type="entry name" value="Nucleoside_phosphorylase_d"/>
</dbReference>
<keyword evidence="3" id="KW-1185">Reference proteome</keyword>
<accession>A0A931BQL8</accession>
<evidence type="ECO:0000259" key="1">
    <source>
        <dbReference type="Pfam" id="PF01048"/>
    </source>
</evidence>
<gene>
    <name evidence="2" type="ORF">I2H38_17320</name>
</gene>
<dbReference type="RefSeq" id="WP_196273130.1">
    <property type="nucleotide sequence ID" value="NZ_JADQDO010000010.1"/>
</dbReference>
<dbReference type="GO" id="GO:0005829">
    <property type="term" value="C:cytosol"/>
    <property type="evidence" value="ECO:0007669"/>
    <property type="project" value="TreeGrafter"/>
</dbReference>
<dbReference type="AlphaFoldDB" id="A0A931BQL8"/>
<feature type="domain" description="Nucleoside phosphorylase" evidence="1">
    <location>
        <begin position="22"/>
        <end position="249"/>
    </location>
</feature>
<dbReference type="Proteomes" id="UP000599312">
    <property type="component" value="Unassembled WGS sequence"/>
</dbReference>
<dbReference type="GO" id="GO:0003824">
    <property type="term" value="F:catalytic activity"/>
    <property type="evidence" value="ECO:0007669"/>
    <property type="project" value="InterPro"/>
</dbReference>
<comment type="caution">
    <text evidence="2">The sequence shown here is derived from an EMBL/GenBank/DDBJ whole genome shotgun (WGS) entry which is preliminary data.</text>
</comment>
<dbReference type="CDD" id="cd17767">
    <property type="entry name" value="UP_EcUdp-like"/>
    <property type="match status" value="1"/>
</dbReference>
<dbReference type="PANTHER" id="PTHR43691">
    <property type="entry name" value="URIDINE PHOSPHORYLASE"/>
    <property type="match status" value="1"/>
</dbReference>
<dbReference type="EMBL" id="JADQDO010000010">
    <property type="protein sequence ID" value="MBF9235136.1"/>
    <property type="molecule type" value="Genomic_DNA"/>
</dbReference>
<dbReference type="PANTHER" id="PTHR43691:SF13">
    <property type="entry name" value="URIDINE PHOSPHORYLASE"/>
    <property type="match status" value="1"/>
</dbReference>
<dbReference type="GO" id="GO:0009116">
    <property type="term" value="P:nucleoside metabolic process"/>
    <property type="evidence" value="ECO:0007669"/>
    <property type="project" value="InterPro"/>
</dbReference>
<dbReference type="Pfam" id="PF01048">
    <property type="entry name" value="PNP_UDP_1"/>
    <property type="match status" value="1"/>
</dbReference>
<sequence>MSDATTPQRKMHVKVAPGDVPRYAIIPGDPGRVPLIGEDWASYEEISFNREFRVARGTVGTTQLAACSTGIGGPSTDIAVQELSACGVDTFIRVGTCAALQEDIACGTLVISSAAVRLSGAADAYVGREYPAAADIAVTYALIEAAEELGATYTLGVTASVDSFFAGQDNPTPQAYRPSHITHIVDDLRQQRVANIEMEAATLFVLGSLFALRTGCICAVGSNRITRKREPSEEAIRLACRVASRAIELLAARDARAVALGKARWYPGL</sequence>
<reference evidence="2" key="1">
    <citation type="submission" date="2020-11" db="EMBL/GenBank/DDBJ databases">
        <authorList>
            <person name="Kim M.K."/>
        </authorList>
    </citation>
    <scope>NUCLEOTIDE SEQUENCE</scope>
    <source>
        <strain evidence="2">BT350</strain>
    </source>
</reference>
<proteinExistence type="predicted"/>
<dbReference type="Gene3D" id="3.40.50.1580">
    <property type="entry name" value="Nucleoside phosphorylase domain"/>
    <property type="match status" value="1"/>
</dbReference>
<evidence type="ECO:0000313" key="3">
    <source>
        <dbReference type="Proteomes" id="UP000599312"/>
    </source>
</evidence>
<dbReference type="SUPFAM" id="SSF53167">
    <property type="entry name" value="Purine and uridine phosphorylases"/>
    <property type="match status" value="1"/>
</dbReference>
<dbReference type="InterPro" id="IPR035994">
    <property type="entry name" value="Nucleoside_phosphorylase_sf"/>
</dbReference>
<evidence type="ECO:0000313" key="2">
    <source>
        <dbReference type="EMBL" id="MBF9235136.1"/>
    </source>
</evidence>
<organism evidence="2 3">
    <name type="scientific">Microvirga alba</name>
    <dbReference type="NCBI Taxonomy" id="2791025"/>
    <lineage>
        <taxon>Bacteria</taxon>
        <taxon>Pseudomonadati</taxon>
        <taxon>Pseudomonadota</taxon>
        <taxon>Alphaproteobacteria</taxon>
        <taxon>Hyphomicrobiales</taxon>
        <taxon>Methylobacteriaceae</taxon>
        <taxon>Microvirga</taxon>
    </lineage>
</organism>